<dbReference type="Gene3D" id="1.10.3260.10">
    <property type="entry name" value="DNA ligase, ATP-dependent, N-terminal domain"/>
    <property type="match status" value="1"/>
</dbReference>
<accession>A0A5B8YV10</accession>
<keyword evidence="7" id="KW-0235">DNA replication</keyword>
<keyword evidence="15" id="KW-0131">Cell cycle</keyword>
<evidence type="ECO:0000256" key="18">
    <source>
        <dbReference type="RuleBase" id="RU004196"/>
    </source>
</evidence>
<keyword evidence="21" id="KW-1185">Reference proteome</keyword>
<evidence type="ECO:0000256" key="3">
    <source>
        <dbReference type="ARBA" id="ARBA00012727"/>
    </source>
</evidence>
<sequence length="614" mass="69772">MTSNSGKCTVSLMDTSCVRDDSFETFYEVTSSIARVNAYNEKTAIINNFFTKGKNGNTFQGDLLLWCSLLCPQINKKVYNLKSKQLIKLFSKIFECDQSNMKIFLEEEDVAETIESFFKQSARATPAKHSTLSIQQVSEFLEKLSTITKEEEQIEHFMSIIPKCTTFDLKMLIRLITGDLRINAGTKHILEGVHPDAYTMFQTSRDLAMVLAKVTTKQFTNNIKAELSLMTPVLPMLAEACKSIEIAMKKCPNGIFSEIKYDGERVQVHKQNNNYKYFSRSLKPVMAHKINHCKEYIPRAFPTGCDMILDAEILLVDNATGKPLPFGTLGVHKKSQFQNASVCLYVFDCLYYNGEVLLNVPIKIRRKILEDNIIEIPNRVMLSEQQLINKPSDLAKMISKVLQQGLEGLILKDIDSIYAPGKRHWLKVKKDYLFDGAMADTTDLVVLGAYFGTGKKKGMMSIFLMGCFHTEHNIWYTVTKVHTGHTDSSLARVQNELMPNMHKISKDANKLPKWIVCHNSLVPDFIAIDPKKQPVWEITGTEFTKSPTHTASGISIRFPRITKIRDDKNWETATSYEELRDLYKKSTNNVVDVSMLNNLIDIDGNEPPVKKTKM</sequence>
<dbReference type="InterPro" id="IPR016059">
    <property type="entry name" value="DNA_ligase_ATP-dep_CS"/>
</dbReference>
<evidence type="ECO:0000256" key="7">
    <source>
        <dbReference type="ARBA" id="ARBA00022705"/>
    </source>
</evidence>
<reference evidence="20" key="1">
    <citation type="journal article" date="2019" name="Viruses">
        <title>A Novel Alphabaculovirus from the Soybean Looper, Chrysodeixis includens, that Produces Tetrahedral Occlusion Bodies and Encodes Two Copies of he65.</title>
        <authorList>
            <person name="Harrison R.L."/>
            <person name="Rowley D.L."/>
            <person name="Popham H.J.R."/>
        </authorList>
    </citation>
    <scope>NUCLEOTIDE SEQUENCE</scope>
    <source>
        <strain evidence="20">ChinNPV-1</strain>
    </source>
</reference>
<keyword evidence="13 17" id="KW-0233">DNA recombination</keyword>
<organism evidence="20 21">
    <name type="scientific">Chrysodeixis includens nucleopolyhedrovirus</name>
    <dbReference type="NCBI Taxonomy" id="1207438"/>
    <lineage>
        <taxon>Viruses</taxon>
        <taxon>Viruses incertae sedis</taxon>
        <taxon>Naldaviricetes</taxon>
        <taxon>Lefavirales</taxon>
        <taxon>Baculoviridae</taxon>
        <taxon>Alphabaculovirus</taxon>
        <taxon>Alphabaculovirus chrincludentis</taxon>
        <taxon>Alphabaculovirus alterchrincludentis</taxon>
    </lineage>
</organism>
<dbReference type="EMBL" id="MK746083">
    <property type="protein sequence ID" value="QED40644.1"/>
    <property type="molecule type" value="Genomic_DNA"/>
</dbReference>
<dbReference type="SUPFAM" id="SSF56091">
    <property type="entry name" value="DNA ligase/mRNA capping enzyme, catalytic domain"/>
    <property type="match status" value="1"/>
</dbReference>
<dbReference type="InterPro" id="IPR012308">
    <property type="entry name" value="DNA_ligase_ATP-dep_N"/>
</dbReference>
<feature type="domain" description="ATP-dependent DNA ligase family profile" evidence="19">
    <location>
        <begin position="335"/>
        <end position="469"/>
    </location>
</feature>
<keyword evidence="9 17" id="KW-0547">Nucleotide-binding</keyword>
<dbReference type="Gene3D" id="2.40.50.140">
    <property type="entry name" value="Nucleic acid-binding proteins"/>
    <property type="match status" value="1"/>
</dbReference>
<dbReference type="Pfam" id="PF04675">
    <property type="entry name" value="DNA_ligase_A_N"/>
    <property type="match status" value="1"/>
</dbReference>
<dbReference type="PANTHER" id="PTHR45674:SF9">
    <property type="entry name" value="DNA LIGASE 3"/>
    <property type="match status" value="1"/>
</dbReference>
<dbReference type="FunFam" id="2.40.50.140:FF:000085">
    <property type="entry name" value="DNA ligase"/>
    <property type="match status" value="1"/>
</dbReference>
<comment type="catalytic activity">
    <reaction evidence="17">
        <text>ATP + (deoxyribonucleotide)n-3'-hydroxyl + 5'-phospho-(deoxyribonucleotide)m = (deoxyribonucleotide)n+m + AMP + diphosphate.</text>
        <dbReference type="EC" id="6.5.1.1"/>
    </reaction>
</comment>
<evidence type="ECO:0000256" key="14">
    <source>
        <dbReference type="ARBA" id="ARBA00023204"/>
    </source>
</evidence>
<dbReference type="SUPFAM" id="SSF117018">
    <property type="entry name" value="ATP-dependent DNA ligase DNA-binding domain"/>
    <property type="match status" value="1"/>
</dbReference>
<keyword evidence="8" id="KW-0479">Metal-binding</keyword>
<dbReference type="GO" id="GO:0003910">
    <property type="term" value="F:DNA ligase (ATP) activity"/>
    <property type="evidence" value="ECO:0007669"/>
    <property type="project" value="UniProtKB-EC"/>
</dbReference>
<comment type="subunit">
    <text evidence="16">Interacts with host TOP2A and TOP2B.</text>
</comment>
<dbReference type="PROSITE" id="PS00697">
    <property type="entry name" value="DNA_LIGASE_A1"/>
    <property type="match status" value="1"/>
</dbReference>
<dbReference type="InterPro" id="IPR012309">
    <property type="entry name" value="DNA_ligase_ATP-dep_C"/>
</dbReference>
<evidence type="ECO:0000256" key="4">
    <source>
        <dbReference type="ARBA" id="ARBA00013308"/>
    </source>
</evidence>
<comment type="cofactor">
    <cofactor evidence="1">
        <name>Mg(2+)</name>
        <dbReference type="ChEBI" id="CHEBI:18420"/>
    </cofactor>
</comment>
<dbReference type="NCBIfam" id="TIGR00574">
    <property type="entry name" value="dnl1"/>
    <property type="match status" value="1"/>
</dbReference>
<evidence type="ECO:0000256" key="5">
    <source>
        <dbReference type="ARBA" id="ARBA00022598"/>
    </source>
</evidence>
<dbReference type="SUPFAM" id="SSF50249">
    <property type="entry name" value="Nucleic acid-binding proteins"/>
    <property type="match status" value="1"/>
</dbReference>
<keyword evidence="5 17" id="KW-0436">Ligase</keyword>
<dbReference type="GO" id="GO:0071897">
    <property type="term" value="P:DNA biosynthetic process"/>
    <property type="evidence" value="ECO:0007669"/>
    <property type="project" value="InterPro"/>
</dbReference>
<dbReference type="PROSITE" id="PS50160">
    <property type="entry name" value="DNA_LIGASE_A3"/>
    <property type="match status" value="1"/>
</dbReference>
<evidence type="ECO:0000256" key="9">
    <source>
        <dbReference type="ARBA" id="ARBA00022741"/>
    </source>
</evidence>
<evidence type="ECO:0000256" key="2">
    <source>
        <dbReference type="ARBA" id="ARBA00007572"/>
    </source>
</evidence>
<proteinExistence type="inferred from homology"/>
<evidence type="ECO:0000256" key="1">
    <source>
        <dbReference type="ARBA" id="ARBA00001946"/>
    </source>
</evidence>
<evidence type="ECO:0000256" key="8">
    <source>
        <dbReference type="ARBA" id="ARBA00022723"/>
    </source>
</evidence>
<dbReference type="Pfam" id="PF01068">
    <property type="entry name" value="DNA_ligase_A_M"/>
    <property type="match status" value="1"/>
</dbReference>
<dbReference type="Gene3D" id="3.30.1490.70">
    <property type="match status" value="1"/>
</dbReference>
<dbReference type="RefSeq" id="YP_010802560.1">
    <property type="nucleotide sequence ID" value="NC_077025.1"/>
</dbReference>
<evidence type="ECO:0000313" key="21">
    <source>
        <dbReference type="Proteomes" id="UP001162233"/>
    </source>
</evidence>
<dbReference type="InterPro" id="IPR000977">
    <property type="entry name" value="DNA_ligase_ATP-dep"/>
</dbReference>
<dbReference type="GO" id="GO:0006302">
    <property type="term" value="P:double-strand break repair"/>
    <property type="evidence" value="ECO:0007669"/>
    <property type="project" value="TreeGrafter"/>
</dbReference>
<dbReference type="FunFam" id="3.30.470.30:FF:000003">
    <property type="entry name" value="DNA ligase"/>
    <property type="match status" value="1"/>
</dbReference>
<evidence type="ECO:0000256" key="15">
    <source>
        <dbReference type="ARBA" id="ARBA00023306"/>
    </source>
</evidence>
<dbReference type="GO" id="GO:0006273">
    <property type="term" value="P:lagging strand elongation"/>
    <property type="evidence" value="ECO:0007669"/>
    <property type="project" value="TreeGrafter"/>
</dbReference>
<name>A0A5B8YV10_9ABAC</name>
<dbReference type="CDD" id="cd07967">
    <property type="entry name" value="OBF_DNA_ligase_III"/>
    <property type="match status" value="1"/>
</dbReference>
<protein>
    <recommendedName>
        <fullName evidence="4 17">DNA ligase</fullName>
        <ecNumber evidence="3 17">6.5.1.1</ecNumber>
    </recommendedName>
</protein>
<dbReference type="GO" id="GO:0046872">
    <property type="term" value="F:metal ion binding"/>
    <property type="evidence" value="ECO:0007669"/>
    <property type="project" value="UniProtKB-KW"/>
</dbReference>
<evidence type="ECO:0000256" key="12">
    <source>
        <dbReference type="ARBA" id="ARBA00022842"/>
    </source>
</evidence>
<evidence type="ECO:0000259" key="19">
    <source>
        <dbReference type="PROSITE" id="PS50160"/>
    </source>
</evidence>
<evidence type="ECO:0000256" key="16">
    <source>
        <dbReference type="ARBA" id="ARBA00034787"/>
    </source>
</evidence>
<dbReference type="Proteomes" id="UP001162233">
    <property type="component" value="Segment"/>
</dbReference>
<dbReference type="InterPro" id="IPR036599">
    <property type="entry name" value="DNA_ligase_N_sf"/>
</dbReference>
<dbReference type="GO" id="GO:0003677">
    <property type="term" value="F:DNA binding"/>
    <property type="evidence" value="ECO:0007669"/>
    <property type="project" value="InterPro"/>
</dbReference>
<keyword evidence="11 17" id="KW-0067">ATP-binding</keyword>
<dbReference type="GO" id="GO:0006310">
    <property type="term" value="P:DNA recombination"/>
    <property type="evidence" value="ECO:0007669"/>
    <property type="project" value="UniProtKB-KW"/>
</dbReference>
<dbReference type="EC" id="6.5.1.1" evidence="3 17"/>
<evidence type="ECO:0000256" key="10">
    <source>
        <dbReference type="ARBA" id="ARBA00022763"/>
    </source>
</evidence>
<dbReference type="Gene3D" id="3.30.470.30">
    <property type="entry name" value="DNA ligase/mRNA capping enzyme"/>
    <property type="match status" value="1"/>
</dbReference>
<dbReference type="KEGG" id="vg:80541330"/>
<evidence type="ECO:0000256" key="17">
    <source>
        <dbReference type="RuleBase" id="RU000617"/>
    </source>
</evidence>
<keyword evidence="10 17" id="KW-0227">DNA damage</keyword>
<keyword evidence="14 17" id="KW-0234">DNA repair</keyword>
<dbReference type="InterPro" id="IPR012340">
    <property type="entry name" value="NA-bd_OB-fold"/>
</dbReference>
<dbReference type="CDD" id="cd07902">
    <property type="entry name" value="Adenylation_DNA_ligase_III"/>
    <property type="match status" value="1"/>
</dbReference>
<evidence type="ECO:0000256" key="13">
    <source>
        <dbReference type="ARBA" id="ARBA00023172"/>
    </source>
</evidence>
<dbReference type="InterPro" id="IPR012310">
    <property type="entry name" value="DNA_ligase_ATP-dep_cent"/>
</dbReference>
<evidence type="ECO:0000256" key="11">
    <source>
        <dbReference type="ARBA" id="ARBA00022840"/>
    </source>
</evidence>
<comment type="similarity">
    <text evidence="2 18">Belongs to the ATP-dependent DNA ligase family.</text>
</comment>
<evidence type="ECO:0000256" key="6">
    <source>
        <dbReference type="ARBA" id="ARBA00022618"/>
    </source>
</evidence>
<evidence type="ECO:0000313" key="20">
    <source>
        <dbReference type="EMBL" id="QED40644.1"/>
    </source>
</evidence>
<dbReference type="GeneID" id="80541330"/>
<dbReference type="PANTHER" id="PTHR45674">
    <property type="entry name" value="DNA LIGASE 1/3 FAMILY MEMBER"/>
    <property type="match status" value="1"/>
</dbReference>
<dbReference type="GO" id="GO:0005524">
    <property type="term" value="F:ATP binding"/>
    <property type="evidence" value="ECO:0007669"/>
    <property type="project" value="UniProtKB-KW"/>
</dbReference>
<keyword evidence="6" id="KW-0132">Cell division</keyword>
<dbReference type="InterPro" id="IPR050191">
    <property type="entry name" value="ATP-dep_DNA_ligase"/>
</dbReference>
<dbReference type="Pfam" id="PF04679">
    <property type="entry name" value="DNA_ligase_A_C"/>
    <property type="match status" value="1"/>
</dbReference>
<keyword evidence="12" id="KW-0460">Magnesium</keyword>
<dbReference type="GO" id="GO:0051301">
    <property type="term" value="P:cell division"/>
    <property type="evidence" value="ECO:0007669"/>
    <property type="project" value="UniProtKB-KW"/>
</dbReference>